<dbReference type="InterPro" id="IPR001460">
    <property type="entry name" value="PCN-bd_Tpept"/>
</dbReference>
<dbReference type="FunFam" id="1.10.3810.10:FF:000001">
    <property type="entry name" value="Penicillin-binding protein 1A"/>
    <property type="match status" value="1"/>
</dbReference>
<evidence type="ECO:0000256" key="11">
    <source>
        <dbReference type="ARBA" id="ARBA00023268"/>
    </source>
</evidence>
<dbReference type="Gene3D" id="3.40.710.10">
    <property type="entry name" value="DD-peptidase/beta-lactamase superfamily"/>
    <property type="match status" value="1"/>
</dbReference>
<keyword evidence="11" id="KW-0511">Multifunctional enzyme</keyword>
<evidence type="ECO:0000313" key="19">
    <source>
        <dbReference type="Proteomes" id="UP000017819"/>
    </source>
</evidence>
<evidence type="ECO:0000256" key="10">
    <source>
        <dbReference type="ARBA" id="ARBA00022984"/>
    </source>
</evidence>
<comment type="similarity">
    <text evidence="2">In the C-terminal section; belongs to the transpeptidase family.</text>
</comment>
<evidence type="ECO:0000256" key="1">
    <source>
        <dbReference type="ARBA" id="ARBA00004752"/>
    </source>
</evidence>
<dbReference type="InterPro" id="IPR023346">
    <property type="entry name" value="Lysozyme-like_dom_sf"/>
</dbReference>
<evidence type="ECO:0000256" key="13">
    <source>
        <dbReference type="ARBA" id="ARBA00034000"/>
    </source>
</evidence>
<dbReference type="Pfam" id="PF00905">
    <property type="entry name" value="Transpeptidase"/>
    <property type="match status" value="1"/>
</dbReference>
<dbReference type="GO" id="GO:0008360">
    <property type="term" value="P:regulation of cell shape"/>
    <property type="evidence" value="ECO:0007669"/>
    <property type="project" value="UniProtKB-KW"/>
</dbReference>
<organism evidence="18 19">
    <name type="scientific">Lutibaculum baratangense AMV1</name>
    <dbReference type="NCBI Taxonomy" id="631454"/>
    <lineage>
        <taxon>Bacteria</taxon>
        <taxon>Pseudomonadati</taxon>
        <taxon>Pseudomonadota</taxon>
        <taxon>Alphaproteobacteria</taxon>
        <taxon>Hyphomicrobiales</taxon>
        <taxon>Tepidamorphaceae</taxon>
        <taxon>Lutibaculum</taxon>
    </lineage>
</organism>
<evidence type="ECO:0000256" key="6">
    <source>
        <dbReference type="ARBA" id="ARBA00022676"/>
    </source>
</evidence>
<comment type="similarity">
    <text evidence="3">In the N-terminal section; belongs to the glycosyltransferase 51 family.</text>
</comment>
<dbReference type="GO" id="GO:0030288">
    <property type="term" value="C:outer membrane-bounded periplasmic space"/>
    <property type="evidence" value="ECO:0007669"/>
    <property type="project" value="TreeGrafter"/>
</dbReference>
<dbReference type="RefSeq" id="WP_023434021.1">
    <property type="nucleotide sequence ID" value="NZ_AWXZ01000040.1"/>
</dbReference>
<evidence type="ECO:0000259" key="17">
    <source>
        <dbReference type="Pfam" id="PF00912"/>
    </source>
</evidence>
<dbReference type="STRING" id="631454.N177_3912"/>
<name>V4RHM9_9HYPH</name>
<evidence type="ECO:0000256" key="9">
    <source>
        <dbReference type="ARBA" id="ARBA00022960"/>
    </source>
</evidence>
<keyword evidence="7 18" id="KW-0808">Transferase</keyword>
<dbReference type="UniPathway" id="UPA00219"/>
<proteinExistence type="inferred from homology"/>
<keyword evidence="12" id="KW-0961">Cell wall biogenesis/degradation</keyword>
<accession>V4RHM9</accession>
<dbReference type="PANTHER" id="PTHR32282:SF33">
    <property type="entry name" value="PEPTIDOGLYCAN GLYCOSYLTRANSFERASE"/>
    <property type="match status" value="1"/>
</dbReference>
<dbReference type="AlphaFoldDB" id="V4RHM9"/>
<keyword evidence="19" id="KW-1185">Reference proteome</keyword>
<dbReference type="PANTHER" id="PTHR32282">
    <property type="entry name" value="BINDING PROTEIN TRANSPEPTIDASE, PUTATIVE-RELATED"/>
    <property type="match status" value="1"/>
</dbReference>
<keyword evidence="5" id="KW-0645">Protease</keyword>
<evidence type="ECO:0000256" key="2">
    <source>
        <dbReference type="ARBA" id="ARBA00007090"/>
    </source>
</evidence>
<keyword evidence="6 18" id="KW-0328">Glycosyltransferase</keyword>
<dbReference type="GO" id="GO:0009252">
    <property type="term" value="P:peptidoglycan biosynthetic process"/>
    <property type="evidence" value="ECO:0007669"/>
    <property type="project" value="UniProtKB-UniPathway"/>
</dbReference>
<dbReference type="SUPFAM" id="SSF53955">
    <property type="entry name" value="Lysozyme-like"/>
    <property type="match status" value="1"/>
</dbReference>
<keyword evidence="10" id="KW-0573">Peptidoglycan synthesis</keyword>
<evidence type="ECO:0000313" key="18">
    <source>
        <dbReference type="EMBL" id="ESR22775.1"/>
    </source>
</evidence>
<dbReference type="InterPro" id="IPR012338">
    <property type="entry name" value="Beta-lactam/transpept-like"/>
</dbReference>
<dbReference type="Proteomes" id="UP000017819">
    <property type="component" value="Unassembled WGS sequence"/>
</dbReference>
<dbReference type="GO" id="GO:0009002">
    <property type="term" value="F:serine-type D-Ala-D-Ala carboxypeptidase activity"/>
    <property type="evidence" value="ECO:0007669"/>
    <property type="project" value="UniProtKB-EC"/>
</dbReference>
<dbReference type="eggNOG" id="COG0744">
    <property type="taxonomic scope" value="Bacteria"/>
</dbReference>
<keyword evidence="9" id="KW-0133">Cell shape</keyword>
<evidence type="ECO:0000256" key="4">
    <source>
        <dbReference type="ARBA" id="ARBA00022645"/>
    </source>
</evidence>
<evidence type="ECO:0000259" key="16">
    <source>
        <dbReference type="Pfam" id="PF00905"/>
    </source>
</evidence>
<reference evidence="18 19" key="1">
    <citation type="journal article" date="2014" name="Genome Announc.">
        <title>Draft Genome Sequence of Lutibaculum baratangense Strain AMV1T, Isolated from a Mud Volcano in Andamans, India.</title>
        <authorList>
            <person name="Singh A."/>
            <person name="Sreenivas A."/>
            <person name="Sathyanarayana Reddy G."/>
            <person name="Pinnaka A.K."/>
            <person name="Shivaji S."/>
        </authorList>
    </citation>
    <scope>NUCLEOTIDE SEQUENCE [LARGE SCALE GENOMIC DNA]</scope>
    <source>
        <strain evidence="18 19">AMV1</strain>
    </source>
</reference>
<comment type="caution">
    <text evidence="18">The sequence shown here is derived from an EMBL/GenBank/DDBJ whole genome shotgun (WGS) entry which is preliminary data.</text>
</comment>
<evidence type="ECO:0000256" key="12">
    <source>
        <dbReference type="ARBA" id="ARBA00023316"/>
    </source>
</evidence>
<dbReference type="InterPro" id="IPR001264">
    <property type="entry name" value="Glyco_trans_51"/>
</dbReference>
<evidence type="ECO:0000256" key="14">
    <source>
        <dbReference type="ARBA" id="ARBA00049902"/>
    </source>
</evidence>
<evidence type="ECO:0000256" key="15">
    <source>
        <dbReference type="SAM" id="MobiDB-lite"/>
    </source>
</evidence>
<gene>
    <name evidence="18" type="ORF">N177_3912</name>
</gene>
<dbReference type="EMBL" id="AWXZ01000040">
    <property type="protein sequence ID" value="ESR22775.1"/>
    <property type="molecule type" value="Genomic_DNA"/>
</dbReference>
<evidence type="ECO:0000256" key="7">
    <source>
        <dbReference type="ARBA" id="ARBA00022679"/>
    </source>
</evidence>
<dbReference type="Gene3D" id="1.10.3810.10">
    <property type="entry name" value="Biosynthetic peptidoglycan transglycosylase-like"/>
    <property type="match status" value="1"/>
</dbReference>
<dbReference type="OrthoDB" id="9766909at2"/>
<protein>
    <submittedName>
        <fullName evidence="18">Multimodular transpeptidase-transglycosylase</fullName>
        <ecNumber evidence="18">2.4.1.129</ecNumber>
        <ecNumber evidence="18">3.4.-.-</ecNumber>
    </submittedName>
</protein>
<dbReference type="NCBIfam" id="TIGR02074">
    <property type="entry name" value="PBP_1a_fam"/>
    <property type="match status" value="1"/>
</dbReference>
<dbReference type="GO" id="GO:0008658">
    <property type="term" value="F:penicillin binding"/>
    <property type="evidence" value="ECO:0007669"/>
    <property type="project" value="InterPro"/>
</dbReference>
<dbReference type="GO" id="GO:0071555">
    <property type="term" value="P:cell wall organization"/>
    <property type="evidence" value="ECO:0007669"/>
    <property type="project" value="UniProtKB-KW"/>
</dbReference>
<dbReference type="Pfam" id="PF00912">
    <property type="entry name" value="Transgly"/>
    <property type="match status" value="1"/>
</dbReference>
<dbReference type="InterPro" id="IPR050396">
    <property type="entry name" value="Glycosyltr_51/Transpeptidase"/>
</dbReference>
<comment type="catalytic activity">
    <reaction evidence="13">
        <text>Preferential cleavage: (Ac)2-L-Lys-D-Ala-|-D-Ala. Also transpeptidation of peptidyl-alanyl moieties that are N-acyl substituents of D-alanine.</text>
        <dbReference type="EC" id="3.4.16.4"/>
    </reaction>
</comment>
<dbReference type="InterPro" id="IPR036950">
    <property type="entry name" value="PBP_transglycosylase"/>
</dbReference>
<dbReference type="SUPFAM" id="SSF56601">
    <property type="entry name" value="beta-lactamase/transpeptidase-like"/>
    <property type="match status" value="1"/>
</dbReference>
<evidence type="ECO:0000256" key="3">
    <source>
        <dbReference type="ARBA" id="ARBA00007739"/>
    </source>
</evidence>
<dbReference type="GO" id="GO:0008955">
    <property type="term" value="F:peptidoglycan glycosyltransferase activity"/>
    <property type="evidence" value="ECO:0007669"/>
    <property type="project" value="UniProtKB-EC"/>
</dbReference>
<keyword evidence="8 18" id="KW-0378">Hydrolase</keyword>
<feature type="region of interest" description="Disordered" evidence="15">
    <location>
        <begin position="697"/>
        <end position="730"/>
    </location>
</feature>
<evidence type="ECO:0000256" key="8">
    <source>
        <dbReference type="ARBA" id="ARBA00022801"/>
    </source>
</evidence>
<keyword evidence="4" id="KW-0121">Carboxypeptidase</keyword>
<dbReference type="EC" id="2.4.1.129" evidence="18"/>
<sequence length="730" mass="80217">MRDLFRSIAGSRRWTRLKENLLAFDSWLDSFFYGVLESGRRSVEGYSARLERLKVKGPARAVTELASDAMTVGAGGAVLMLALALPAFDETSTDWRSTQEYSVTFLDRYGNEIGRRGVLHNATVPLEEIPDHMIKATLATEDRRFYEHFGIDVLGTARALIENMRANGVVQGGSSITQQLAKNLFLSNERTIERKIKEAFLAVWLEVNLTKNEILKLYLDRAYMGGGTFGADAAAEFYFGKSVRDINLAEAAMLAGLFKAPGRYAPHIDLPAARARANEVLQNLVQAGFMTEGQVYAARRNPATPIERGGNTAPDYFLDWAFEEAKRLSRGRSFTLTAKTTLDPALQRAAEEAVTDNLRQHGERYDAQQAALVSMEPDGMVRALVGGRDYGESQFNRATAALRQPGSSFKAYVYAAALMNGYTADSVVLDGPITIGNWSPRNYGRSYRGNVTLMTALTLSINTVPVRLAQKIGRDTIVETAEKMGVRTPLRISRALELGVSEVTVLDQASGYASMANGGFHVDPYGITELRNGEGTVIYRHDRDEKKPEQVLPPPAVADMNRMLHNVVENGTGRRALLNGIPAAGKTGTSQSYRDAWFIGFTGNYVTAVWMGKDNFTSTNRMTGGSLPAMVWQQYMTYAHQGIELKPIPGLDGPIGQTPPAVADAELGAERRDGLTLSRQSQSLLFEIERMMREAAPVAMPESLSSASLEADAEEERTARYEAQALPSER</sequence>
<feature type="domain" description="Glycosyl transferase family 51" evidence="17">
    <location>
        <begin position="119"/>
        <end position="284"/>
    </location>
</feature>
<feature type="domain" description="Penicillin-binding protein transpeptidase" evidence="16">
    <location>
        <begin position="373"/>
        <end position="629"/>
    </location>
</feature>
<dbReference type="EC" id="3.4.-.-" evidence="18"/>
<dbReference type="GO" id="GO:0006508">
    <property type="term" value="P:proteolysis"/>
    <property type="evidence" value="ECO:0007669"/>
    <property type="project" value="UniProtKB-KW"/>
</dbReference>
<dbReference type="PATRIC" id="fig|631454.5.peg.3864"/>
<comment type="catalytic activity">
    <reaction evidence="14">
        <text>[GlcNAc-(1-&gt;4)-Mur2Ac(oyl-L-Ala-gamma-D-Glu-L-Lys-D-Ala-D-Ala)](n)-di-trans,octa-cis-undecaprenyl diphosphate + beta-D-GlcNAc-(1-&gt;4)-Mur2Ac(oyl-L-Ala-gamma-D-Glu-L-Lys-D-Ala-D-Ala)-di-trans,octa-cis-undecaprenyl diphosphate = [GlcNAc-(1-&gt;4)-Mur2Ac(oyl-L-Ala-gamma-D-Glu-L-Lys-D-Ala-D-Ala)](n+1)-di-trans,octa-cis-undecaprenyl diphosphate + di-trans,octa-cis-undecaprenyl diphosphate + H(+)</text>
        <dbReference type="Rhea" id="RHEA:23708"/>
        <dbReference type="Rhea" id="RHEA-COMP:9602"/>
        <dbReference type="Rhea" id="RHEA-COMP:9603"/>
        <dbReference type="ChEBI" id="CHEBI:15378"/>
        <dbReference type="ChEBI" id="CHEBI:58405"/>
        <dbReference type="ChEBI" id="CHEBI:60033"/>
        <dbReference type="ChEBI" id="CHEBI:78435"/>
        <dbReference type="EC" id="2.4.99.28"/>
    </reaction>
</comment>
<comment type="pathway">
    <text evidence="1">Cell wall biogenesis; peptidoglycan biosynthesis.</text>
</comment>
<evidence type="ECO:0000256" key="5">
    <source>
        <dbReference type="ARBA" id="ARBA00022670"/>
    </source>
</evidence>